<feature type="binding site" evidence="3">
    <location>
        <position position="94"/>
    </location>
    <ligand>
        <name>substrate</name>
    </ligand>
</feature>
<feature type="active site" description="Proton donor/acceptor" evidence="2">
    <location>
        <position position="190"/>
    </location>
</feature>
<feature type="binding site" evidence="3">
    <location>
        <position position="112"/>
    </location>
    <ligand>
        <name>substrate</name>
    </ligand>
</feature>
<dbReference type="InterPro" id="IPR011042">
    <property type="entry name" value="6-blade_b-propeller_TolB-like"/>
</dbReference>
<protein>
    <submittedName>
        <fullName evidence="5">SMP-30/gluconolactonase/LRE family protein</fullName>
    </submittedName>
</protein>
<dbReference type="AlphaFoldDB" id="A0A2U9IC51"/>
<gene>
    <name evidence="5" type="ORF">DFR85_02210</name>
</gene>
<dbReference type="Gene3D" id="2.120.10.30">
    <property type="entry name" value="TolB, C-terminal domain"/>
    <property type="match status" value="1"/>
</dbReference>
<feature type="binding site" evidence="3">
    <location>
        <position position="92"/>
    </location>
    <ligand>
        <name>substrate</name>
    </ligand>
</feature>
<feature type="binding site" evidence="3">
    <location>
        <position position="13"/>
    </location>
    <ligand>
        <name>a divalent metal cation</name>
        <dbReference type="ChEBI" id="CHEBI:60240"/>
    </ligand>
</feature>
<comment type="cofactor">
    <cofactor evidence="3">
        <name>Zn(2+)</name>
        <dbReference type="ChEBI" id="CHEBI:29105"/>
    </cofactor>
    <text evidence="3">Binds 1 divalent metal cation per subunit.</text>
</comment>
<feature type="domain" description="SMP-30/Gluconolactonase/LRE-like region" evidence="4">
    <location>
        <begin position="13"/>
        <end position="249"/>
    </location>
</feature>
<reference evidence="5 6" key="1">
    <citation type="submission" date="2018-05" db="EMBL/GenBank/DDBJ databases">
        <title>Complete Genome Sequences of Extremely Thermoacidophilic, Metal-Mobilizing Type-Strain Members of the Archaeal Family Sulfolobaceae: Acidianus brierleyi DSM-1651T, Acidianus sulfidivorans DSM-18786T, Metallosphaera hakonensis DSM-7519T, and Metallosphaera prunae DSM-10039T.</title>
        <authorList>
            <person name="Counts J.A."/>
            <person name="Kelly R.M."/>
        </authorList>
    </citation>
    <scope>NUCLEOTIDE SEQUENCE [LARGE SCALE GENOMIC DNA]</scope>
    <source>
        <strain evidence="5 6">DSM 1651</strain>
    </source>
</reference>
<name>A0A2U9IC51_9CREN</name>
<feature type="binding site" evidence="3">
    <location>
        <position position="190"/>
    </location>
    <ligand>
        <name>a divalent metal cation</name>
        <dbReference type="ChEBI" id="CHEBI:60240"/>
    </ligand>
</feature>
<evidence type="ECO:0000259" key="4">
    <source>
        <dbReference type="Pfam" id="PF08450"/>
    </source>
</evidence>
<evidence type="ECO:0000256" key="3">
    <source>
        <dbReference type="PIRSR" id="PIRSR605511-2"/>
    </source>
</evidence>
<dbReference type="GeneID" id="36830932"/>
<proteinExistence type="inferred from homology"/>
<dbReference type="RefSeq" id="WP_110269482.1">
    <property type="nucleotide sequence ID" value="NZ_CP029289.2"/>
</dbReference>
<dbReference type="PANTHER" id="PTHR10907:SF47">
    <property type="entry name" value="REGUCALCIN"/>
    <property type="match status" value="1"/>
</dbReference>
<dbReference type="GO" id="GO:0019853">
    <property type="term" value="P:L-ascorbic acid biosynthetic process"/>
    <property type="evidence" value="ECO:0007669"/>
    <property type="project" value="TreeGrafter"/>
</dbReference>
<dbReference type="KEGG" id="abri:DFR85_02210"/>
<feature type="binding site" evidence="3">
    <location>
        <position position="140"/>
    </location>
    <ligand>
        <name>a divalent metal cation</name>
        <dbReference type="ChEBI" id="CHEBI:60240"/>
    </ligand>
</feature>
<dbReference type="Proteomes" id="UP000248044">
    <property type="component" value="Chromosome"/>
</dbReference>
<dbReference type="GO" id="GO:0005509">
    <property type="term" value="F:calcium ion binding"/>
    <property type="evidence" value="ECO:0007669"/>
    <property type="project" value="TreeGrafter"/>
</dbReference>
<accession>A0A2U9IC51</accession>
<sequence>MDKISPYSGELYEGPIWVKDSLYWVDILKGEIHRLKGKEYKKIVLENYVSSIQPHVNGNIIATSGHGLYSINFEKNDIHKIFEVKDWDSRNRFNDGKCDALGRYWIGTMNLEEKYPTGGLFVLDLNKNYKKVLDGTTISNGLAWSSDNKKFYFIDSPTKKVFSFDFNINEGYLSNMVVAIDLSKYNGNPDGMTIDSEGKLWVALFGGKKVLRCDPNNGDILDEVELPTPNVTSVTFGGDNLNILYITTAKIHLKEPDKNAGYLYYEKTNYRGTETNYCKI</sequence>
<keyword evidence="3" id="KW-0479">Metal-binding</keyword>
<dbReference type="SUPFAM" id="SSF63829">
    <property type="entry name" value="Calcium-dependent phosphotriesterase"/>
    <property type="match status" value="1"/>
</dbReference>
<dbReference type="Pfam" id="PF08450">
    <property type="entry name" value="SGL"/>
    <property type="match status" value="1"/>
</dbReference>
<keyword evidence="6" id="KW-1185">Reference proteome</keyword>
<organism evidence="5 6">
    <name type="scientific">Acidianus brierleyi</name>
    <dbReference type="NCBI Taxonomy" id="41673"/>
    <lineage>
        <taxon>Archaea</taxon>
        <taxon>Thermoproteota</taxon>
        <taxon>Thermoprotei</taxon>
        <taxon>Sulfolobales</taxon>
        <taxon>Sulfolobaceae</taxon>
        <taxon>Acidianus</taxon>
    </lineage>
</organism>
<dbReference type="EMBL" id="CP029289">
    <property type="protein sequence ID" value="AWR93598.1"/>
    <property type="molecule type" value="Genomic_DNA"/>
</dbReference>
<evidence type="ECO:0000313" key="6">
    <source>
        <dbReference type="Proteomes" id="UP000248044"/>
    </source>
</evidence>
<keyword evidence="3" id="KW-0862">Zinc</keyword>
<evidence type="ECO:0000313" key="5">
    <source>
        <dbReference type="EMBL" id="AWR93598.1"/>
    </source>
</evidence>
<dbReference type="PANTHER" id="PTHR10907">
    <property type="entry name" value="REGUCALCIN"/>
    <property type="match status" value="1"/>
</dbReference>
<dbReference type="PRINTS" id="PR01790">
    <property type="entry name" value="SMP30FAMILY"/>
</dbReference>
<dbReference type="OrthoDB" id="341532at2157"/>
<dbReference type="GO" id="GO:0004341">
    <property type="term" value="F:gluconolactonase activity"/>
    <property type="evidence" value="ECO:0007669"/>
    <property type="project" value="TreeGrafter"/>
</dbReference>
<dbReference type="InterPro" id="IPR013658">
    <property type="entry name" value="SGL"/>
</dbReference>
<comment type="similarity">
    <text evidence="1">Belongs to the SMP-30/CGR1 family.</text>
</comment>
<evidence type="ECO:0000256" key="1">
    <source>
        <dbReference type="ARBA" id="ARBA00008853"/>
    </source>
</evidence>
<dbReference type="InterPro" id="IPR005511">
    <property type="entry name" value="SMP-30"/>
</dbReference>
<evidence type="ECO:0000256" key="2">
    <source>
        <dbReference type="PIRSR" id="PIRSR605511-1"/>
    </source>
</evidence>